<reference evidence="17" key="2">
    <citation type="submission" date="2021-02" db="EMBL/GenBank/DDBJ databases">
        <authorList>
            <person name="Kimball J.A."/>
            <person name="Haas M.W."/>
            <person name="Macchietto M."/>
            <person name="Kono T."/>
            <person name="Duquette J."/>
            <person name="Shao M."/>
        </authorList>
    </citation>
    <scope>NUCLEOTIDE SEQUENCE</scope>
    <source>
        <tissue evidence="17">Fresh leaf tissue</tissue>
    </source>
</reference>
<proteinExistence type="predicted"/>
<dbReference type="OrthoDB" id="8062037at2759"/>
<dbReference type="EMBL" id="JAAALK010000287">
    <property type="protein sequence ID" value="KAG8058606.1"/>
    <property type="molecule type" value="Genomic_DNA"/>
</dbReference>
<evidence type="ECO:0000256" key="1">
    <source>
        <dbReference type="ARBA" id="ARBA00000900"/>
    </source>
</evidence>
<keyword evidence="12 15" id="KW-0472">Membrane</keyword>
<feature type="compositionally biased region" description="Low complexity" evidence="14">
    <location>
        <begin position="173"/>
        <end position="183"/>
    </location>
</feature>
<evidence type="ECO:0000256" key="12">
    <source>
        <dbReference type="ARBA" id="ARBA00023136"/>
    </source>
</evidence>
<protein>
    <recommendedName>
        <fullName evidence="4">RING-type E3 ubiquitin transferase</fullName>
        <ecNumber evidence="4">2.3.2.27</ecNumber>
    </recommendedName>
</protein>
<dbReference type="PROSITE" id="PS50089">
    <property type="entry name" value="ZF_RING_2"/>
    <property type="match status" value="1"/>
</dbReference>
<keyword evidence="11 15" id="KW-1133">Transmembrane helix</keyword>
<evidence type="ECO:0000313" key="18">
    <source>
        <dbReference type="Proteomes" id="UP000729402"/>
    </source>
</evidence>
<dbReference type="GO" id="GO:0008270">
    <property type="term" value="F:zinc ion binding"/>
    <property type="evidence" value="ECO:0007669"/>
    <property type="project" value="UniProtKB-KW"/>
</dbReference>
<feature type="transmembrane region" description="Helical" evidence="15">
    <location>
        <begin position="35"/>
        <end position="55"/>
    </location>
</feature>
<evidence type="ECO:0000256" key="15">
    <source>
        <dbReference type="SAM" id="Phobius"/>
    </source>
</evidence>
<evidence type="ECO:0000256" key="2">
    <source>
        <dbReference type="ARBA" id="ARBA00004167"/>
    </source>
</evidence>
<evidence type="ECO:0000256" key="6">
    <source>
        <dbReference type="ARBA" id="ARBA00022692"/>
    </source>
</evidence>
<name>A0A8J5VG10_ZIZPA</name>
<evidence type="ECO:0000259" key="16">
    <source>
        <dbReference type="PROSITE" id="PS50089"/>
    </source>
</evidence>
<dbReference type="GO" id="GO:0016020">
    <property type="term" value="C:membrane"/>
    <property type="evidence" value="ECO:0007669"/>
    <property type="project" value="UniProtKB-SubCell"/>
</dbReference>
<organism evidence="17 18">
    <name type="scientific">Zizania palustris</name>
    <name type="common">Northern wild rice</name>
    <dbReference type="NCBI Taxonomy" id="103762"/>
    <lineage>
        <taxon>Eukaryota</taxon>
        <taxon>Viridiplantae</taxon>
        <taxon>Streptophyta</taxon>
        <taxon>Embryophyta</taxon>
        <taxon>Tracheophyta</taxon>
        <taxon>Spermatophyta</taxon>
        <taxon>Magnoliopsida</taxon>
        <taxon>Liliopsida</taxon>
        <taxon>Poales</taxon>
        <taxon>Poaceae</taxon>
        <taxon>BOP clade</taxon>
        <taxon>Oryzoideae</taxon>
        <taxon>Oryzeae</taxon>
        <taxon>Zizaniinae</taxon>
        <taxon>Zizania</taxon>
    </lineage>
</organism>
<keyword evidence="10" id="KW-0862">Zinc</keyword>
<keyword evidence="7" id="KW-0479">Metal-binding</keyword>
<keyword evidence="18" id="KW-1185">Reference proteome</keyword>
<keyword evidence="9" id="KW-0833">Ubl conjugation pathway</keyword>
<comment type="pathway">
    <text evidence="3">Protein modification; protein ubiquitination.</text>
</comment>
<sequence length="201" mass="20343">MPLTAVGASGPAPEEGDGGGRGCCTSGMTLELVGAFMAGCLVLYGVILYLNYLYVRWSASDGVHRVGLGVAAGAAGVPARKRAGCGGLDRAVLAAIPVFRFKAAAHDGDAEAAPVECAVCLGAFQDGDALRALPGCRHAFHVGCVDAWLCAHATCPVCRARPVVPLPPPAPAKPGTTKAAEPASRPQADPESQRLTSSLSP</sequence>
<evidence type="ECO:0000256" key="9">
    <source>
        <dbReference type="ARBA" id="ARBA00022786"/>
    </source>
</evidence>
<reference evidence="17" key="1">
    <citation type="journal article" date="2021" name="bioRxiv">
        <title>Whole Genome Assembly and Annotation of Northern Wild Rice, Zizania palustris L., Supports a Whole Genome Duplication in the Zizania Genus.</title>
        <authorList>
            <person name="Haas M."/>
            <person name="Kono T."/>
            <person name="Macchietto M."/>
            <person name="Millas R."/>
            <person name="McGilp L."/>
            <person name="Shao M."/>
            <person name="Duquette J."/>
            <person name="Hirsch C.N."/>
            <person name="Kimball J."/>
        </authorList>
    </citation>
    <scope>NUCLEOTIDE SEQUENCE</scope>
    <source>
        <tissue evidence="17">Fresh leaf tissue</tissue>
    </source>
</reference>
<keyword evidence="5" id="KW-0808">Transferase</keyword>
<dbReference type="PANTHER" id="PTHR46913">
    <property type="entry name" value="RING-H2 FINGER PROTEIN ATL16"/>
    <property type="match status" value="1"/>
</dbReference>
<gene>
    <name evidence="17" type="ORF">GUJ93_ZPchr0002g23796</name>
</gene>
<dbReference type="FunFam" id="3.30.40.10:FF:000920">
    <property type="entry name" value="Putative RING-H2 finger protein ATL12"/>
    <property type="match status" value="1"/>
</dbReference>
<accession>A0A8J5VG10</accession>
<feature type="domain" description="RING-type" evidence="16">
    <location>
        <begin position="117"/>
        <end position="159"/>
    </location>
</feature>
<evidence type="ECO:0000256" key="13">
    <source>
        <dbReference type="PROSITE-ProRule" id="PRU00175"/>
    </source>
</evidence>
<dbReference type="PANTHER" id="PTHR46913:SF1">
    <property type="entry name" value="RING-H2 FINGER PROTEIN ATL16"/>
    <property type="match status" value="1"/>
</dbReference>
<comment type="subcellular location">
    <subcellularLocation>
        <location evidence="2">Membrane</location>
        <topology evidence="2">Single-pass membrane protein</topology>
    </subcellularLocation>
</comment>
<dbReference type="SMART" id="SM00184">
    <property type="entry name" value="RING"/>
    <property type="match status" value="1"/>
</dbReference>
<evidence type="ECO:0000256" key="14">
    <source>
        <dbReference type="SAM" id="MobiDB-lite"/>
    </source>
</evidence>
<dbReference type="GO" id="GO:0061630">
    <property type="term" value="F:ubiquitin protein ligase activity"/>
    <property type="evidence" value="ECO:0007669"/>
    <property type="project" value="UniProtKB-EC"/>
</dbReference>
<evidence type="ECO:0000256" key="3">
    <source>
        <dbReference type="ARBA" id="ARBA00004906"/>
    </source>
</evidence>
<dbReference type="CDD" id="cd16461">
    <property type="entry name" value="RING-H2_EL5-like"/>
    <property type="match status" value="1"/>
</dbReference>
<evidence type="ECO:0000256" key="10">
    <source>
        <dbReference type="ARBA" id="ARBA00022833"/>
    </source>
</evidence>
<dbReference type="InterPro" id="IPR001841">
    <property type="entry name" value="Znf_RING"/>
</dbReference>
<dbReference type="Proteomes" id="UP000729402">
    <property type="component" value="Unassembled WGS sequence"/>
</dbReference>
<comment type="caution">
    <text evidence="17">The sequence shown here is derived from an EMBL/GenBank/DDBJ whole genome shotgun (WGS) entry which is preliminary data.</text>
</comment>
<dbReference type="InterPro" id="IPR044600">
    <property type="entry name" value="ATL1/ATL16-like"/>
</dbReference>
<keyword evidence="8 13" id="KW-0863">Zinc-finger</keyword>
<dbReference type="AlphaFoldDB" id="A0A8J5VG10"/>
<keyword evidence="6 15" id="KW-0812">Transmembrane</keyword>
<comment type="catalytic activity">
    <reaction evidence="1">
        <text>S-ubiquitinyl-[E2 ubiquitin-conjugating enzyme]-L-cysteine + [acceptor protein]-L-lysine = [E2 ubiquitin-conjugating enzyme]-L-cysteine + N(6)-ubiquitinyl-[acceptor protein]-L-lysine.</text>
        <dbReference type="EC" id="2.3.2.27"/>
    </reaction>
</comment>
<dbReference type="Pfam" id="PF13639">
    <property type="entry name" value="zf-RING_2"/>
    <property type="match status" value="1"/>
</dbReference>
<evidence type="ECO:0000256" key="4">
    <source>
        <dbReference type="ARBA" id="ARBA00012483"/>
    </source>
</evidence>
<evidence type="ECO:0000256" key="7">
    <source>
        <dbReference type="ARBA" id="ARBA00022723"/>
    </source>
</evidence>
<evidence type="ECO:0000256" key="11">
    <source>
        <dbReference type="ARBA" id="ARBA00022989"/>
    </source>
</evidence>
<dbReference type="GO" id="GO:0016567">
    <property type="term" value="P:protein ubiquitination"/>
    <property type="evidence" value="ECO:0007669"/>
    <property type="project" value="InterPro"/>
</dbReference>
<evidence type="ECO:0000313" key="17">
    <source>
        <dbReference type="EMBL" id="KAG8058606.1"/>
    </source>
</evidence>
<dbReference type="EC" id="2.3.2.27" evidence="4"/>
<evidence type="ECO:0000256" key="5">
    <source>
        <dbReference type="ARBA" id="ARBA00022679"/>
    </source>
</evidence>
<feature type="region of interest" description="Disordered" evidence="14">
    <location>
        <begin position="1"/>
        <end position="20"/>
    </location>
</feature>
<feature type="region of interest" description="Disordered" evidence="14">
    <location>
        <begin position="166"/>
        <end position="201"/>
    </location>
</feature>
<evidence type="ECO:0000256" key="8">
    <source>
        <dbReference type="ARBA" id="ARBA00022771"/>
    </source>
</evidence>